<proteinExistence type="predicted"/>
<evidence type="ECO:0000313" key="2">
    <source>
        <dbReference type="Proteomes" id="UP000309997"/>
    </source>
</evidence>
<accession>A0ACC4AGL6</accession>
<dbReference type="EMBL" id="RCHU02000019">
    <property type="protein sequence ID" value="KAL3565302.1"/>
    <property type="molecule type" value="Genomic_DNA"/>
</dbReference>
<gene>
    <name evidence="1" type="ORF">D5086_033348</name>
</gene>
<dbReference type="Proteomes" id="UP000309997">
    <property type="component" value="Unassembled WGS sequence"/>
</dbReference>
<protein>
    <submittedName>
        <fullName evidence="1">Uncharacterized protein</fullName>
    </submittedName>
</protein>
<keyword evidence="2" id="KW-1185">Reference proteome</keyword>
<name>A0ACC4AGL6_POPAL</name>
<organism evidence="1 2">
    <name type="scientific">Populus alba</name>
    <name type="common">White poplar</name>
    <dbReference type="NCBI Taxonomy" id="43335"/>
    <lineage>
        <taxon>Eukaryota</taxon>
        <taxon>Viridiplantae</taxon>
        <taxon>Streptophyta</taxon>
        <taxon>Embryophyta</taxon>
        <taxon>Tracheophyta</taxon>
        <taxon>Spermatophyta</taxon>
        <taxon>Magnoliopsida</taxon>
        <taxon>eudicotyledons</taxon>
        <taxon>Gunneridae</taxon>
        <taxon>Pentapetalae</taxon>
        <taxon>rosids</taxon>
        <taxon>fabids</taxon>
        <taxon>Malpighiales</taxon>
        <taxon>Salicaceae</taxon>
        <taxon>Saliceae</taxon>
        <taxon>Populus</taxon>
    </lineage>
</organism>
<sequence>MLPRRESLPLALSWRKKVSPVSKIEAPSALELRLAVNSINPWFIVLNFGFRDSFGVYGEVGNGFGLVEFPHCEMDHSSSSEDKKDLEVNRSNKAKRKRRKKPFWFFLSSKSHMVNTHIVTVTAGLYPGMEEFGLKMPQHSYGCSIMFACLLLKRYSGIFAQFGYERCAKSNLGLFNTMECSRLSMCLDLKVGHPYTASEELLFFVHIRRLEKSFQKMGIALVSVLRLLFLELKRLFHNLDMGNLQRSLSPSSLSTSSSSSLGPHPLQIDPELWLMAEKRTQEILYTIQPTFASEHKRMEVIDYIQGLIKYYFTVEVFAFGSVPLKTYLPDGDIDLMVLSHQNMEEELARGVCTLLQREELDPEFQVNDVQYIHAQVKLVKCSVKNISVDISFNQMAGPSALCFLEQVDQLIGQDHIFKRSIILIKAWCFYESRILGAHHGLISTYALQILVLNIINVFHSSLPDPLAVLYKFLDYYSAFDWDNYCVSINGPIPISSFPQTDSTHNNGNESLISQEFLRNFRDKFAFPMKELENGPREFPIKHLNIVDPLKSSNNLGRSVNKGNFHRIRGALSYGAQRLGEIIALPGEAMGGRLEKFFMNTLDRNGRGQRPDADVPVPAFGTGRSEASDLNGDYDKYYSGLLHGQWYHSYALPVPPQPSSPSSPSQIKQKSARDVLPQLLQSKQNIFSQRGTEVFFPRQKGHPYASQVHVAISGIDTMRKSRGTGTYIPDMCHNRYKDLLLWMSMSNPDSSHRPLLKSPRKSDYAEDSPTTVKSRNSNCLNIAPDQISPETEKSENSSCLDLSLDQFPLLPCSANSMSSEIHHSYQTTTKARQAENCSATLGNIQFGSLPLLPGMPSSVAKKQADSGVLTSMDRMPAVQRKKMQKEQGFVESPEKMYGFTDNIFK</sequence>
<comment type="caution">
    <text evidence="1">The sequence shown here is derived from an EMBL/GenBank/DDBJ whole genome shotgun (WGS) entry which is preliminary data.</text>
</comment>
<evidence type="ECO:0000313" key="1">
    <source>
        <dbReference type="EMBL" id="KAL3565302.1"/>
    </source>
</evidence>
<reference evidence="1 2" key="1">
    <citation type="journal article" date="2024" name="Plant Biotechnol. J.">
        <title>Genome and CRISPR/Cas9 system of a widespread forest tree (Populus alba) in the world.</title>
        <authorList>
            <person name="Liu Y.J."/>
            <person name="Jiang P.F."/>
            <person name="Han X.M."/>
            <person name="Li X.Y."/>
            <person name="Wang H.M."/>
            <person name="Wang Y.J."/>
            <person name="Wang X.X."/>
            <person name="Zeng Q.Y."/>
        </authorList>
    </citation>
    <scope>NUCLEOTIDE SEQUENCE [LARGE SCALE GENOMIC DNA]</scope>
    <source>
        <strain evidence="2">cv. PAL-ZL1</strain>
    </source>
</reference>